<proteinExistence type="predicted"/>
<keyword evidence="1" id="KW-0732">Signal</keyword>
<organism evidence="2">
    <name type="scientific">Streptomyces haneummycinicus</name>
    <dbReference type="NCBI Taxonomy" id="3074435"/>
    <lineage>
        <taxon>Bacteria</taxon>
        <taxon>Bacillati</taxon>
        <taxon>Actinomycetota</taxon>
        <taxon>Actinomycetes</taxon>
        <taxon>Kitasatosporales</taxon>
        <taxon>Streptomycetaceae</taxon>
        <taxon>Streptomyces</taxon>
    </lineage>
</organism>
<reference evidence="2" key="2">
    <citation type="submission" date="2024-07" db="EMBL/GenBank/DDBJ databases">
        <title>Streptomyces haneummycinica sp. nov., a new antibiotic-producing actinobacterium isolated from marine sediment.</title>
        <authorList>
            <person name="Uemura M."/>
            <person name="Hamada M."/>
            <person name="Hirano S."/>
            <person name="Kobayashi K."/>
            <person name="Ohshiro T."/>
            <person name="Kobayashi T."/>
            <person name="Terahara T."/>
        </authorList>
    </citation>
    <scope>NUCLEOTIDE SEQUENCE</scope>
    <source>
        <strain evidence="2">KM77-8</strain>
    </source>
</reference>
<feature type="signal peptide" evidence="1">
    <location>
        <begin position="1"/>
        <end position="29"/>
    </location>
</feature>
<protein>
    <submittedName>
        <fullName evidence="2">Uncharacterized protein</fullName>
    </submittedName>
</protein>
<evidence type="ECO:0000256" key="1">
    <source>
        <dbReference type="SAM" id="SignalP"/>
    </source>
</evidence>
<sequence length="78" mass="7876">MFKSKKITVVAGLLGSVALMGLGVVQAVAVENPTKCANDGRGHVSCEDVREDHVTGDKAGKLQLVQEGAGALLGGGES</sequence>
<dbReference type="AlphaFoldDB" id="A0AAT9HW94"/>
<accession>A0AAT9HW94</accession>
<reference evidence="2" key="1">
    <citation type="submission" date="2024-06" db="EMBL/GenBank/DDBJ databases">
        <authorList>
            <consortium name="consrtm"/>
            <person name="Uemura M."/>
            <person name="Terahara T."/>
        </authorList>
    </citation>
    <scope>NUCLEOTIDE SEQUENCE</scope>
    <source>
        <strain evidence="2">KM77-8</strain>
    </source>
</reference>
<evidence type="ECO:0000313" key="2">
    <source>
        <dbReference type="EMBL" id="BFO21628.1"/>
    </source>
</evidence>
<dbReference type="EMBL" id="AP035768">
    <property type="protein sequence ID" value="BFO21628.1"/>
    <property type="molecule type" value="Genomic_DNA"/>
</dbReference>
<name>A0AAT9HW94_9ACTN</name>
<feature type="chain" id="PRO_5043669688" evidence="1">
    <location>
        <begin position="30"/>
        <end position="78"/>
    </location>
</feature>
<gene>
    <name evidence="2" type="ORF">SHKM778_80160</name>
</gene>